<reference evidence="4" key="2">
    <citation type="submission" date="2020-09" db="EMBL/GenBank/DDBJ databases">
        <authorList>
            <person name="Sun Q."/>
            <person name="Ohkuma M."/>
        </authorList>
    </citation>
    <scope>NUCLEOTIDE SEQUENCE</scope>
    <source>
        <strain evidence="4">JCM 3172</strain>
    </source>
</reference>
<dbReference type="PANTHER" id="PTHR43775:SF37">
    <property type="entry name" value="SI:DKEY-61P9.11"/>
    <property type="match status" value="1"/>
</dbReference>
<keyword evidence="1" id="KW-0596">Phosphopantetheine</keyword>
<proteinExistence type="predicted"/>
<dbReference type="EMBL" id="BMQQ01000032">
    <property type="protein sequence ID" value="GGT58006.1"/>
    <property type="molecule type" value="Genomic_DNA"/>
</dbReference>
<accession>A0A918LW08</accession>
<dbReference type="AlphaFoldDB" id="A0A918LW08"/>
<keyword evidence="2" id="KW-0597">Phosphoprotein</keyword>
<dbReference type="GO" id="GO:0005886">
    <property type="term" value="C:plasma membrane"/>
    <property type="evidence" value="ECO:0007669"/>
    <property type="project" value="TreeGrafter"/>
</dbReference>
<name>A0A918LW08_9ACTN</name>
<dbReference type="InterPro" id="IPR057326">
    <property type="entry name" value="KR_dom"/>
</dbReference>
<dbReference type="Pfam" id="PF08659">
    <property type="entry name" value="KR"/>
    <property type="match status" value="1"/>
</dbReference>
<dbReference type="InterPro" id="IPR009081">
    <property type="entry name" value="PP-bd_ACP"/>
</dbReference>
<dbReference type="SUPFAM" id="SSF51735">
    <property type="entry name" value="NAD(P)-binding Rossmann-fold domains"/>
    <property type="match status" value="2"/>
</dbReference>
<comment type="caution">
    <text evidence="4">The sequence shown here is derived from an EMBL/GenBank/DDBJ whole genome shotgun (WGS) entry which is preliminary data.</text>
</comment>
<reference evidence="4" key="1">
    <citation type="journal article" date="2014" name="Int. J. Syst. Evol. Microbiol.">
        <title>Complete genome sequence of Corynebacterium casei LMG S-19264T (=DSM 44701T), isolated from a smear-ripened cheese.</title>
        <authorList>
            <consortium name="US DOE Joint Genome Institute (JGI-PGF)"/>
            <person name="Walter F."/>
            <person name="Albersmeier A."/>
            <person name="Kalinowski J."/>
            <person name="Ruckert C."/>
        </authorList>
    </citation>
    <scope>NUCLEOTIDE SEQUENCE</scope>
    <source>
        <strain evidence="4">JCM 3172</strain>
    </source>
</reference>
<dbReference type="PANTHER" id="PTHR43775">
    <property type="entry name" value="FATTY ACID SYNTHASE"/>
    <property type="match status" value="1"/>
</dbReference>
<dbReference type="SMART" id="SM00822">
    <property type="entry name" value="PKS_KR"/>
    <property type="match status" value="1"/>
</dbReference>
<dbReference type="InterPro" id="IPR013968">
    <property type="entry name" value="PKS_KR"/>
</dbReference>
<evidence type="ECO:0000259" key="3">
    <source>
        <dbReference type="PROSITE" id="PS50075"/>
    </source>
</evidence>
<protein>
    <recommendedName>
        <fullName evidence="3">Carrier domain-containing protein</fullName>
    </recommendedName>
</protein>
<dbReference type="InterPro" id="IPR036736">
    <property type="entry name" value="ACP-like_sf"/>
</dbReference>
<gene>
    <name evidence="4" type="ORF">GCM10014713_59510</name>
</gene>
<evidence type="ECO:0000313" key="5">
    <source>
        <dbReference type="Proteomes" id="UP000619486"/>
    </source>
</evidence>
<evidence type="ECO:0000256" key="1">
    <source>
        <dbReference type="ARBA" id="ARBA00022450"/>
    </source>
</evidence>
<evidence type="ECO:0000313" key="4">
    <source>
        <dbReference type="EMBL" id="GGT58006.1"/>
    </source>
</evidence>
<dbReference type="Gene3D" id="1.10.1200.10">
    <property type="entry name" value="ACP-like"/>
    <property type="match status" value="1"/>
</dbReference>
<dbReference type="InterPro" id="IPR006162">
    <property type="entry name" value="Ppantetheine_attach_site"/>
</dbReference>
<dbReference type="GO" id="GO:0071770">
    <property type="term" value="P:DIM/DIP cell wall layer assembly"/>
    <property type="evidence" value="ECO:0007669"/>
    <property type="project" value="TreeGrafter"/>
</dbReference>
<organism evidence="4 5">
    <name type="scientific">Streptomyces purpureus</name>
    <dbReference type="NCBI Taxonomy" id="1951"/>
    <lineage>
        <taxon>Bacteria</taxon>
        <taxon>Bacillati</taxon>
        <taxon>Actinomycetota</taxon>
        <taxon>Actinomycetes</taxon>
        <taxon>Kitasatosporales</taxon>
        <taxon>Streptomycetaceae</taxon>
        <taxon>Streptomyces</taxon>
    </lineage>
</organism>
<dbReference type="GO" id="GO:0006633">
    <property type="term" value="P:fatty acid biosynthetic process"/>
    <property type="evidence" value="ECO:0007669"/>
    <property type="project" value="TreeGrafter"/>
</dbReference>
<dbReference type="PROSITE" id="PS00012">
    <property type="entry name" value="PHOSPHOPANTETHEINE"/>
    <property type="match status" value="1"/>
</dbReference>
<dbReference type="InterPro" id="IPR036291">
    <property type="entry name" value="NAD(P)-bd_dom_sf"/>
</dbReference>
<evidence type="ECO:0000256" key="2">
    <source>
        <dbReference type="ARBA" id="ARBA00022553"/>
    </source>
</evidence>
<dbReference type="Pfam" id="PF00550">
    <property type="entry name" value="PP-binding"/>
    <property type="match status" value="1"/>
</dbReference>
<feature type="domain" description="Carrier" evidence="3">
    <location>
        <begin position="419"/>
        <end position="493"/>
    </location>
</feature>
<dbReference type="SUPFAM" id="SSF47336">
    <property type="entry name" value="ACP-like"/>
    <property type="match status" value="1"/>
</dbReference>
<dbReference type="Proteomes" id="UP000619486">
    <property type="component" value="Unassembled WGS sequence"/>
</dbReference>
<dbReference type="Gene3D" id="3.40.50.720">
    <property type="entry name" value="NAD(P)-binding Rossmann-like Domain"/>
    <property type="match status" value="1"/>
</dbReference>
<dbReference type="PROSITE" id="PS50075">
    <property type="entry name" value="CARRIER"/>
    <property type="match status" value="1"/>
</dbReference>
<dbReference type="SMART" id="SM00823">
    <property type="entry name" value="PKS_PP"/>
    <property type="match status" value="1"/>
</dbReference>
<dbReference type="InterPro" id="IPR050091">
    <property type="entry name" value="PKS_NRPS_Biosynth_Enz"/>
</dbReference>
<sequence>MPLGQSLTPEHLQSADPAGVVLVVDQDDNRPLDPRTAADRAMRTLEAIRLLDELPQACRLWVARPGEHVDPTVDALRGVLRTAAYECPKVAASLVEFSDSTQPAALARTLLHDGPPIECAWQGTGFSVLRLVPGAPETTVTSPPEALVRPDGSYLISGGLGGLGLLTAAWLVGKGAGRILLLGRSLPSAEARAKVEELRKAGADVEVIQGDIGVAGIAEKAVRKAMSARLPLRGVFHCAGQLHDATIARIERPILDTTWRGKAEGAWALHRATTGHELDHWVLFSSVASLLGSPGQAVHAAANAWLDGLAAWRRAQGLPATSVQWGAWSQVGAGQGMAERGVAMISPTEGVDALERILGAGYPLVAYSPIDLAQWTAPYPGAARSALFARQLGDRQGKDSGSSLPRALRESASDAERQVLLEDHITDCVREILGGTSLRITPRTSLVTLGLDSLNAVRLRVMLENSLGMSIDGGILWTKPTAAGLTDWIMHRMGYREEQPA</sequence>
<dbReference type="GO" id="GO:0017000">
    <property type="term" value="P:antibiotic biosynthetic process"/>
    <property type="evidence" value="ECO:0007669"/>
    <property type="project" value="UniProtKB-ARBA"/>
</dbReference>
<dbReference type="InterPro" id="IPR020806">
    <property type="entry name" value="PKS_PP-bd"/>
</dbReference>
<dbReference type="GO" id="GO:0004312">
    <property type="term" value="F:fatty acid synthase activity"/>
    <property type="evidence" value="ECO:0007669"/>
    <property type="project" value="TreeGrafter"/>
</dbReference>
<dbReference type="GO" id="GO:0005737">
    <property type="term" value="C:cytoplasm"/>
    <property type="evidence" value="ECO:0007669"/>
    <property type="project" value="TreeGrafter"/>
</dbReference>
<dbReference type="GO" id="GO:0031177">
    <property type="term" value="F:phosphopantetheine binding"/>
    <property type="evidence" value="ECO:0007669"/>
    <property type="project" value="InterPro"/>
</dbReference>
<keyword evidence="5" id="KW-1185">Reference proteome</keyword>